<dbReference type="PROSITE" id="PS51031">
    <property type="entry name" value="BESS"/>
    <property type="match status" value="1"/>
</dbReference>
<keyword evidence="1" id="KW-0539">Nucleus</keyword>
<feature type="region of interest" description="Disordered" evidence="2">
    <location>
        <begin position="342"/>
        <end position="410"/>
    </location>
</feature>
<comment type="caution">
    <text evidence="4">The sequence shown here is derived from an EMBL/GenBank/DDBJ whole genome shotgun (WGS) entry which is preliminary data.</text>
</comment>
<dbReference type="InterPro" id="IPR004210">
    <property type="entry name" value="BESS_motif"/>
</dbReference>
<keyword evidence="5" id="KW-1185">Reference proteome</keyword>
<name>A0ABQ8S4Y3_PERAM</name>
<evidence type="ECO:0000256" key="2">
    <source>
        <dbReference type="SAM" id="MobiDB-lite"/>
    </source>
</evidence>
<proteinExistence type="predicted"/>
<feature type="region of interest" description="Disordered" evidence="2">
    <location>
        <begin position="272"/>
        <end position="298"/>
    </location>
</feature>
<gene>
    <name evidence="4" type="ORF">ANN_26088</name>
</gene>
<accession>A0ABQ8S4Y3</accession>
<dbReference type="EMBL" id="JAJSOF020000036">
    <property type="protein sequence ID" value="KAJ4429087.1"/>
    <property type="molecule type" value="Genomic_DNA"/>
</dbReference>
<feature type="compositionally biased region" description="Pro residues" evidence="2">
    <location>
        <begin position="389"/>
        <end position="398"/>
    </location>
</feature>
<dbReference type="Proteomes" id="UP001148838">
    <property type="component" value="Unassembled WGS sequence"/>
</dbReference>
<evidence type="ECO:0000313" key="5">
    <source>
        <dbReference type="Proteomes" id="UP001148838"/>
    </source>
</evidence>
<feature type="compositionally biased region" description="Acidic residues" evidence="2">
    <location>
        <begin position="360"/>
        <end position="370"/>
    </location>
</feature>
<evidence type="ECO:0000256" key="1">
    <source>
        <dbReference type="PROSITE-ProRule" id="PRU00371"/>
    </source>
</evidence>
<evidence type="ECO:0000313" key="4">
    <source>
        <dbReference type="EMBL" id="KAJ4429087.1"/>
    </source>
</evidence>
<comment type="subcellular location">
    <subcellularLocation>
        <location evidence="1">Nucleus</location>
    </subcellularLocation>
</comment>
<dbReference type="PANTHER" id="PTHR45913">
    <property type="entry name" value="EPM2A-INTERACTING PROTEIN 1"/>
    <property type="match status" value="1"/>
</dbReference>
<feature type="compositionally biased region" description="Low complexity" evidence="2">
    <location>
        <begin position="379"/>
        <end position="388"/>
    </location>
</feature>
<organism evidence="4 5">
    <name type="scientific">Periplaneta americana</name>
    <name type="common">American cockroach</name>
    <name type="synonym">Blatta americana</name>
    <dbReference type="NCBI Taxonomy" id="6978"/>
    <lineage>
        <taxon>Eukaryota</taxon>
        <taxon>Metazoa</taxon>
        <taxon>Ecdysozoa</taxon>
        <taxon>Arthropoda</taxon>
        <taxon>Hexapoda</taxon>
        <taxon>Insecta</taxon>
        <taxon>Pterygota</taxon>
        <taxon>Neoptera</taxon>
        <taxon>Polyneoptera</taxon>
        <taxon>Dictyoptera</taxon>
        <taxon>Blattodea</taxon>
        <taxon>Blattoidea</taxon>
        <taxon>Blattidae</taxon>
        <taxon>Blattinae</taxon>
        <taxon>Periplaneta</taxon>
    </lineage>
</organism>
<feature type="domain" description="BESS" evidence="3">
    <location>
        <begin position="438"/>
        <end position="477"/>
    </location>
</feature>
<feature type="compositionally biased region" description="Basic and acidic residues" evidence="2">
    <location>
        <begin position="273"/>
        <end position="287"/>
    </location>
</feature>
<dbReference type="Pfam" id="PF02944">
    <property type="entry name" value="BESS"/>
    <property type="match status" value="1"/>
</dbReference>
<sequence length="619" mass="70045">MSPESSTESYPAFARIVLRENPGRNLNQVTCPDRDSNPGDLVSRTEALTVTPQISRRFFRRPAILTANTSQLLLAPFRDQLINLSPLAYVVPKRLRPISASPSKFSRAPSGEQRKPDTVVHCSLSVVEPIEVACILYQEYLCAKNMNLSNVMDVVVRTIKFIKSEGLNHMEFRALLDDINSEYGDLLYHAEEVVPFSAQVATDGTDWTVYSRTHPTADVTCWLVPFSAALTSAHWLAFYSRSRVKNAGKTVQIRGHSVRTFSKTGTVGYDDPTLEHRCQDQSDERMRQPSLAVSDCKERRKNIRGRYSKYNKKISQPSGSGVKPIKEYYLAPHLQYLKNFLKSRPSKGNTMTKQMQEKSNDDDDDNDNDEHDPLPQPLLPTTTFLSPRIVPPRKPSPPVDSDKYKKKRTRTLSDVNDTACNYFEERRKSLLNKNVTEHDPDMAFLQSVLLDIKAMNFHQKRTIKMGILQLAEQILEQNASNYSTDNGSLSREVIAPSRCDVISLESVNATPTYATLSTSSANSTTSVTFITSQDVFRERNDGYALHLWSSRWEYGSKSDQIRNTPGHLHRLARTKLILLIPDDDDDDDDDDDGIFSEFNLDFNYSTAFTRVKLDNFSGA</sequence>
<reference evidence="4 5" key="1">
    <citation type="journal article" date="2022" name="Allergy">
        <title>Genome assembly and annotation of Periplaneta americana reveal a comprehensive cockroach allergen profile.</title>
        <authorList>
            <person name="Wang L."/>
            <person name="Xiong Q."/>
            <person name="Saelim N."/>
            <person name="Wang L."/>
            <person name="Nong W."/>
            <person name="Wan A.T."/>
            <person name="Shi M."/>
            <person name="Liu X."/>
            <person name="Cao Q."/>
            <person name="Hui J.H.L."/>
            <person name="Sookrung N."/>
            <person name="Leung T.F."/>
            <person name="Tungtrongchitr A."/>
            <person name="Tsui S.K.W."/>
        </authorList>
    </citation>
    <scope>NUCLEOTIDE SEQUENCE [LARGE SCALE GENOMIC DNA]</scope>
    <source>
        <strain evidence="4">PWHHKU_190912</strain>
    </source>
</reference>
<protein>
    <recommendedName>
        <fullName evidence="3">BESS domain-containing protein</fullName>
    </recommendedName>
</protein>
<dbReference type="PANTHER" id="PTHR45913:SF5">
    <property type="entry name" value="GENERAL TRANSCRIPTION FACTOR II-I REPEAT DOMAIN-CONTAINING PROTEIN 2A-LIKE PROTEIN"/>
    <property type="match status" value="1"/>
</dbReference>
<evidence type="ECO:0000259" key="3">
    <source>
        <dbReference type="PROSITE" id="PS51031"/>
    </source>
</evidence>